<dbReference type="EMBL" id="JANVFS010000004">
    <property type="protein sequence ID" value="KAJ4492982.1"/>
    <property type="molecule type" value="Genomic_DNA"/>
</dbReference>
<name>A0A9W9AXU8_9AGAR</name>
<feature type="chain" id="PRO_5040785221" description="Secreted protein" evidence="1">
    <location>
        <begin position="19"/>
        <end position="84"/>
    </location>
</feature>
<organism evidence="2 3">
    <name type="scientific">Lentinula lateritia</name>
    <dbReference type="NCBI Taxonomy" id="40482"/>
    <lineage>
        <taxon>Eukaryota</taxon>
        <taxon>Fungi</taxon>
        <taxon>Dikarya</taxon>
        <taxon>Basidiomycota</taxon>
        <taxon>Agaricomycotina</taxon>
        <taxon>Agaricomycetes</taxon>
        <taxon>Agaricomycetidae</taxon>
        <taxon>Agaricales</taxon>
        <taxon>Marasmiineae</taxon>
        <taxon>Omphalotaceae</taxon>
        <taxon>Lentinula</taxon>
    </lineage>
</organism>
<gene>
    <name evidence="2" type="ORF">C8J55DRAFT_501865</name>
</gene>
<accession>A0A9W9AXU8</accession>
<evidence type="ECO:0000256" key="1">
    <source>
        <dbReference type="SAM" id="SignalP"/>
    </source>
</evidence>
<evidence type="ECO:0008006" key="4">
    <source>
        <dbReference type="Google" id="ProtNLM"/>
    </source>
</evidence>
<dbReference type="AlphaFoldDB" id="A0A9W9AXU8"/>
<protein>
    <recommendedName>
        <fullName evidence="4">Secreted protein</fullName>
    </recommendedName>
</protein>
<proteinExistence type="predicted"/>
<reference evidence="2" key="1">
    <citation type="submission" date="2022-08" db="EMBL/GenBank/DDBJ databases">
        <authorList>
            <consortium name="DOE Joint Genome Institute"/>
            <person name="Min B."/>
            <person name="Riley R."/>
            <person name="Sierra-Patev S."/>
            <person name="Naranjo-Ortiz M."/>
            <person name="Looney B."/>
            <person name="Konkel Z."/>
            <person name="Slot J.C."/>
            <person name="Sakamoto Y."/>
            <person name="Steenwyk J.L."/>
            <person name="Rokas A."/>
            <person name="Carro J."/>
            <person name="Camarero S."/>
            <person name="Ferreira P."/>
            <person name="Molpeceres G."/>
            <person name="Ruiz-Duenas F.J."/>
            <person name="Serrano A."/>
            <person name="Henrissat B."/>
            <person name="Drula E."/>
            <person name="Hughes K.W."/>
            <person name="Mata J.L."/>
            <person name="Ishikawa N.K."/>
            <person name="Vargas-Isla R."/>
            <person name="Ushijima S."/>
            <person name="Smith C.A."/>
            <person name="Ahrendt S."/>
            <person name="Andreopoulos W."/>
            <person name="He G."/>
            <person name="Labutti K."/>
            <person name="Lipzen A."/>
            <person name="Ng V."/>
            <person name="Sandor L."/>
            <person name="Barry K."/>
            <person name="Martinez A.T."/>
            <person name="Xiao Y."/>
            <person name="Gibbons J.G."/>
            <person name="Terashima K."/>
            <person name="Hibbett D.S."/>
            <person name="Grigoriev I.V."/>
        </authorList>
    </citation>
    <scope>NUCLEOTIDE SEQUENCE</scope>
    <source>
        <strain evidence="2">Sp2 HRB7682 ss15</strain>
    </source>
</reference>
<comment type="caution">
    <text evidence="2">The sequence shown here is derived from an EMBL/GenBank/DDBJ whole genome shotgun (WGS) entry which is preliminary data.</text>
</comment>
<sequence length="84" mass="9793">MFRRQCRSWLIPLQAVAGFWLNCSCPKLVPLHMSVITIRNSNTATRKYHLFNVGKMFSTYDSGSVIIAYCTPRNRLICRCFEKM</sequence>
<keyword evidence="1" id="KW-0732">Signal</keyword>
<evidence type="ECO:0000313" key="3">
    <source>
        <dbReference type="Proteomes" id="UP001150238"/>
    </source>
</evidence>
<dbReference type="Proteomes" id="UP001150238">
    <property type="component" value="Unassembled WGS sequence"/>
</dbReference>
<feature type="signal peptide" evidence="1">
    <location>
        <begin position="1"/>
        <end position="18"/>
    </location>
</feature>
<evidence type="ECO:0000313" key="2">
    <source>
        <dbReference type="EMBL" id="KAJ4492982.1"/>
    </source>
</evidence>
<reference evidence="2" key="2">
    <citation type="journal article" date="2023" name="Proc. Natl. Acad. Sci. U.S.A.">
        <title>A global phylogenomic analysis of the shiitake genus Lentinula.</title>
        <authorList>
            <person name="Sierra-Patev S."/>
            <person name="Min B."/>
            <person name="Naranjo-Ortiz M."/>
            <person name="Looney B."/>
            <person name="Konkel Z."/>
            <person name="Slot J.C."/>
            <person name="Sakamoto Y."/>
            <person name="Steenwyk J.L."/>
            <person name="Rokas A."/>
            <person name="Carro J."/>
            <person name="Camarero S."/>
            <person name="Ferreira P."/>
            <person name="Molpeceres G."/>
            <person name="Ruiz-Duenas F.J."/>
            <person name="Serrano A."/>
            <person name="Henrissat B."/>
            <person name="Drula E."/>
            <person name="Hughes K.W."/>
            <person name="Mata J.L."/>
            <person name="Ishikawa N.K."/>
            <person name="Vargas-Isla R."/>
            <person name="Ushijima S."/>
            <person name="Smith C.A."/>
            <person name="Donoghue J."/>
            <person name="Ahrendt S."/>
            <person name="Andreopoulos W."/>
            <person name="He G."/>
            <person name="LaButti K."/>
            <person name="Lipzen A."/>
            <person name="Ng V."/>
            <person name="Riley R."/>
            <person name="Sandor L."/>
            <person name="Barry K."/>
            <person name="Martinez A.T."/>
            <person name="Xiao Y."/>
            <person name="Gibbons J.G."/>
            <person name="Terashima K."/>
            <person name="Grigoriev I.V."/>
            <person name="Hibbett D."/>
        </authorList>
    </citation>
    <scope>NUCLEOTIDE SEQUENCE</scope>
    <source>
        <strain evidence="2">Sp2 HRB7682 ss15</strain>
    </source>
</reference>